<dbReference type="PANTHER" id="PTHR24148:SF73">
    <property type="entry name" value="HET DOMAIN PROTEIN (AFU_ORTHOLOGUE AFUA_8G01020)"/>
    <property type="match status" value="1"/>
</dbReference>
<proteinExistence type="predicted"/>
<evidence type="ECO:0000313" key="3">
    <source>
        <dbReference type="EMBL" id="TGJ82172.1"/>
    </source>
</evidence>
<gene>
    <name evidence="3" type="ORF">E0Z10_g6592</name>
</gene>
<evidence type="ECO:0000256" key="1">
    <source>
        <dbReference type="SAM" id="MobiDB-lite"/>
    </source>
</evidence>
<evidence type="ECO:0000259" key="2">
    <source>
        <dbReference type="Pfam" id="PF06985"/>
    </source>
</evidence>
<dbReference type="OrthoDB" id="3548654at2759"/>
<name>A0A4Z0Z0H1_9PEZI</name>
<dbReference type="EMBL" id="SKBN01000138">
    <property type="protein sequence ID" value="TGJ82172.1"/>
    <property type="molecule type" value="Genomic_DNA"/>
</dbReference>
<reference evidence="3 4" key="1">
    <citation type="submission" date="2019-03" db="EMBL/GenBank/DDBJ databases">
        <title>Draft genome sequence of Xylaria hypoxylon DSM 108379, a ubiquitous saprotrophic-parasitic fungi on hardwood.</title>
        <authorList>
            <person name="Buettner E."/>
            <person name="Leonhardt S."/>
            <person name="Gebauer A.M."/>
            <person name="Liers C."/>
            <person name="Hofrichter M."/>
            <person name="Kellner H."/>
        </authorList>
    </citation>
    <scope>NUCLEOTIDE SEQUENCE [LARGE SCALE GENOMIC DNA]</scope>
    <source>
        <strain evidence="3 4">DSM 108379</strain>
    </source>
</reference>
<comment type="caution">
    <text evidence="3">The sequence shown here is derived from an EMBL/GenBank/DDBJ whole genome shotgun (WGS) entry which is preliminary data.</text>
</comment>
<organism evidence="3 4">
    <name type="scientific">Xylaria hypoxylon</name>
    <dbReference type="NCBI Taxonomy" id="37992"/>
    <lineage>
        <taxon>Eukaryota</taxon>
        <taxon>Fungi</taxon>
        <taxon>Dikarya</taxon>
        <taxon>Ascomycota</taxon>
        <taxon>Pezizomycotina</taxon>
        <taxon>Sordariomycetes</taxon>
        <taxon>Xylariomycetidae</taxon>
        <taxon>Xylariales</taxon>
        <taxon>Xylariaceae</taxon>
        <taxon>Xylaria</taxon>
    </lineage>
</organism>
<protein>
    <recommendedName>
        <fullName evidence="2">Heterokaryon incompatibility domain-containing protein</fullName>
    </recommendedName>
</protein>
<feature type="region of interest" description="Disordered" evidence="1">
    <location>
        <begin position="1"/>
        <end position="111"/>
    </location>
</feature>
<evidence type="ECO:0000313" key="4">
    <source>
        <dbReference type="Proteomes" id="UP000297716"/>
    </source>
</evidence>
<sequence length="782" mass="89986">MEARDEDQVRRDRNRQRYQDRGIHQQRQEWKVRHGSDDERERRPNPNSKLTELPHAISQTQRVPSPPLLNRNRSTGRDNRLLQDKDTQRAPRDRRNEEIKNSPYMDIDKDPKPQLHELRRSFLTSPAFDYPPIPKIVVPKESGSLNHPFQHAGRSWTRIAPARDHLQQSVLPPSSSSGTLGPKMYQYEELRPFEFRLVRIFPKTMRVVKCEIIHSSLADPPPYIGISYAWGDAVDKRSIQIGNVDISVAVSLFGALDAVRKRGEYVLVWVDALCIDQQNRDERSQQVQLMTEIYAKATEVAVWLGPSENGSELARDFLEDIAIARDTEEIKNLLTSPSRLPAVSAVVHLFQRDYWHRLWVVQEVFNAKTIKVYCGDSASLPWGIYKRAAHVFRRHKEGLDLHFSVNSMPRNRHQSALQSFLSYSQALVYEGPNSFYDFGSLDEFGEESLLNVVRACRRKLTSEPRDKIFGILGILPDAVRKEFPVDYNMSIKVIYTNVVDFLLYTTERLDVICESIHFPKQTSVAKLPSWVPDWSQIPETTALGYAYNFTAAGDTRAEYRLLDERRNELEISAIFVDTVQIHGIAVGTLCTLADYLMAFLHWHAILMESTSSGSASYRENMEEEFCRTLCLDRMPLNTRDKSSAYSPSEWKRICYHVFVAQMRSRLPWILLDENLEKYVDMGLDAGLNLRQFLQSNFGSRTMGRCLFLTARDRMGMGTGFMLPDDIIIVPLGCRTPIIIREEGNKRGRYRFVGDVYLDGYMDGKATTQLEMGEGKVEKFVLI</sequence>
<dbReference type="InterPro" id="IPR010730">
    <property type="entry name" value="HET"/>
</dbReference>
<feature type="compositionally biased region" description="Basic and acidic residues" evidence="1">
    <location>
        <begin position="1"/>
        <end position="44"/>
    </location>
</feature>
<keyword evidence="4" id="KW-1185">Reference proteome</keyword>
<dbReference type="Proteomes" id="UP000297716">
    <property type="component" value="Unassembled WGS sequence"/>
</dbReference>
<dbReference type="PANTHER" id="PTHR24148">
    <property type="entry name" value="ANKYRIN REPEAT DOMAIN-CONTAINING PROTEIN 39 HOMOLOG-RELATED"/>
    <property type="match status" value="1"/>
</dbReference>
<dbReference type="STRING" id="37992.A0A4Z0Z0H1"/>
<dbReference type="Pfam" id="PF06985">
    <property type="entry name" value="HET"/>
    <property type="match status" value="1"/>
</dbReference>
<dbReference type="AlphaFoldDB" id="A0A4Z0Z0H1"/>
<dbReference type="Pfam" id="PF26639">
    <property type="entry name" value="Het-6_barrel"/>
    <property type="match status" value="1"/>
</dbReference>
<accession>A0A4Z0Z0H1</accession>
<feature type="compositionally biased region" description="Basic and acidic residues" evidence="1">
    <location>
        <begin position="75"/>
        <end position="111"/>
    </location>
</feature>
<feature type="domain" description="Heterokaryon incompatibility" evidence="2">
    <location>
        <begin position="223"/>
        <end position="363"/>
    </location>
</feature>
<dbReference type="InterPro" id="IPR052895">
    <property type="entry name" value="HetReg/Transcr_Mod"/>
</dbReference>